<feature type="transmembrane region" description="Helical" evidence="6">
    <location>
        <begin position="196"/>
        <end position="216"/>
    </location>
</feature>
<evidence type="ECO:0008006" key="9">
    <source>
        <dbReference type="Google" id="ProtNLM"/>
    </source>
</evidence>
<evidence type="ECO:0000256" key="3">
    <source>
        <dbReference type="ARBA" id="ARBA00022989"/>
    </source>
</evidence>
<feature type="region of interest" description="Disordered" evidence="5">
    <location>
        <begin position="268"/>
        <end position="291"/>
    </location>
</feature>
<dbReference type="Proteomes" id="UP001308179">
    <property type="component" value="Unassembled WGS sequence"/>
</dbReference>
<feature type="transmembrane region" description="Helical" evidence="6">
    <location>
        <begin position="412"/>
        <end position="431"/>
    </location>
</feature>
<feature type="transmembrane region" description="Helical" evidence="6">
    <location>
        <begin position="68"/>
        <end position="91"/>
    </location>
</feature>
<dbReference type="SUPFAM" id="SSF103473">
    <property type="entry name" value="MFS general substrate transporter"/>
    <property type="match status" value="1"/>
</dbReference>
<organism evidence="7 8">
    <name type="scientific">Rachicladosporium monterosium</name>
    <dbReference type="NCBI Taxonomy" id="1507873"/>
    <lineage>
        <taxon>Eukaryota</taxon>
        <taxon>Fungi</taxon>
        <taxon>Dikarya</taxon>
        <taxon>Ascomycota</taxon>
        <taxon>Pezizomycotina</taxon>
        <taxon>Dothideomycetes</taxon>
        <taxon>Dothideomycetidae</taxon>
        <taxon>Cladosporiales</taxon>
        <taxon>Cladosporiaceae</taxon>
        <taxon>Rachicladosporium</taxon>
    </lineage>
</organism>
<name>A0ABR0L2J4_9PEZI</name>
<sequence>MATDLKAARDIQHGVIDESVVPGTVHMVDLDQTMQAKHSKAHRDIVLVPTPSDDPNDPLNWSPRRKTMALVCMCVYVWFNGIANSVVYSVLVPLSEALDLSVGDLNAGTGYLFLLAGWGLLFFQPFALQYGKRPTYLISTAATIALTMWGPHAKGNGQWIAKNVLGGFFGSPIEALPEISVADVFFAHERGTYMGVYAFVLAGSNFFAPVICGFINEYAGYHWVFYVPSIFLSAAFVFLFLFMEETNYDRSTSGIAANPGLEASLEPGANLASPDKPSLAADSPETGSLEAGQTKYKEKTFLQRLSLFDVSRKQRMPYRMLLSLRLVSWPVIFYAGFSYGSYLIWFNVLNATASIILGGAPYNFSSSMVGLSYLACMVGVIAAALYTGLISDWMTLKLARRNKGIFEPEQRLWGFAVTTVVLPASLILWGVGAAHNVHWFGLIVAMCGTAFSNTCGITLSVNYLVDSYRDISGDGMTTVIIIRNTMSFAIGYGITPWLTNLGYQNCFISAAFVGLAASSVFLLMTWKGKSLREMYRVKYWELVKKQIDMGMLHG</sequence>
<dbReference type="InterPro" id="IPR036259">
    <property type="entry name" value="MFS_trans_sf"/>
</dbReference>
<evidence type="ECO:0000256" key="4">
    <source>
        <dbReference type="ARBA" id="ARBA00023136"/>
    </source>
</evidence>
<feature type="transmembrane region" description="Helical" evidence="6">
    <location>
        <begin position="222"/>
        <end position="243"/>
    </location>
</feature>
<evidence type="ECO:0000256" key="5">
    <source>
        <dbReference type="SAM" id="MobiDB-lite"/>
    </source>
</evidence>
<keyword evidence="8" id="KW-1185">Reference proteome</keyword>
<dbReference type="Pfam" id="PF07690">
    <property type="entry name" value="MFS_1"/>
    <property type="match status" value="1"/>
</dbReference>
<evidence type="ECO:0000313" key="7">
    <source>
        <dbReference type="EMBL" id="KAK5142454.1"/>
    </source>
</evidence>
<dbReference type="Gene3D" id="1.20.1250.20">
    <property type="entry name" value="MFS general substrate transporter like domains"/>
    <property type="match status" value="1"/>
</dbReference>
<dbReference type="EMBL" id="JAVRRR010000427">
    <property type="protein sequence ID" value="KAK5142454.1"/>
    <property type="molecule type" value="Genomic_DNA"/>
</dbReference>
<dbReference type="PANTHER" id="PTHR23502:SF30">
    <property type="entry name" value="TRANSPORTER, PUTATIVE (AFU_ORTHOLOGUE AFUA_8G04702)-RELATED"/>
    <property type="match status" value="1"/>
</dbReference>
<keyword evidence="3 6" id="KW-1133">Transmembrane helix</keyword>
<proteinExistence type="predicted"/>
<dbReference type="InterPro" id="IPR011701">
    <property type="entry name" value="MFS"/>
</dbReference>
<protein>
    <recommendedName>
        <fullName evidence="9">Major facilitator superfamily (MFS) profile domain-containing protein</fullName>
    </recommendedName>
</protein>
<comment type="caution">
    <text evidence="7">The sequence shown here is derived from an EMBL/GenBank/DDBJ whole genome shotgun (WGS) entry which is preliminary data.</text>
</comment>
<keyword evidence="4 6" id="KW-0472">Membrane</keyword>
<reference evidence="7 8" key="1">
    <citation type="submission" date="2023-08" db="EMBL/GenBank/DDBJ databases">
        <title>Black Yeasts Isolated from many extreme environments.</title>
        <authorList>
            <person name="Coleine C."/>
            <person name="Stajich J.E."/>
            <person name="Selbmann L."/>
        </authorList>
    </citation>
    <scope>NUCLEOTIDE SEQUENCE [LARGE SCALE GENOMIC DNA]</scope>
    <source>
        <strain evidence="7 8">CCFEE 5386</strain>
    </source>
</reference>
<keyword evidence="2 6" id="KW-0812">Transmembrane</keyword>
<feature type="transmembrane region" description="Helical" evidence="6">
    <location>
        <begin position="477"/>
        <end position="495"/>
    </location>
</feature>
<accession>A0ABR0L2J4</accession>
<feature type="transmembrane region" description="Helical" evidence="6">
    <location>
        <begin position="371"/>
        <end position="391"/>
    </location>
</feature>
<feature type="transmembrane region" description="Helical" evidence="6">
    <location>
        <begin position="322"/>
        <end position="345"/>
    </location>
</feature>
<evidence type="ECO:0000313" key="8">
    <source>
        <dbReference type="Proteomes" id="UP001308179"/>
    </source>
</evidence>
<evidence type="ECO:0000256" key="6">
    <source>
        <dbReference type="SAM" id="Phobius"/>
    </source>
</evidence>
<comment type="subcellular location">
    <subcellularLocation>
        <location evidence="1">Membrane</location>
        <topology evidence="1">Multi-pass membrane protein</topology>
    </subcellularLocation>
</comment>
<gene>
    <name evidence="7" type="ORF">LTR32_005200</name>
</gene>
<dbReference type="PANTHER" id="PTHR23502">
    <property type="entry name" value="MAJOR FACILITATOR SUPERFAMILY"/>
    <property type="match status" value="1"/>
</dbReference>
<feature type="transmembrane region" description="Helical" evidence="6">
    <location>
        <begin position="437"/>
        <end position="465"/>
    </location>
</feature>
<feature type="transmembrane region" description="Helical" evidence="6">
    <location>
        <begin position="111"/>
        <end position="128"/>
    </location>
</feature>
<feature type="transmembrane region" description="Helical" evidence="6">
    <location>
        <begin position="507"/>
        <end position="526"/>
    </location>
</feature>
<evidence type="ECO:0000256" key="2">
    <source>
        <dbReference type="ARBA" id="ARBA00022692"/>
    </source>
</evidence>
<evidence type="ECO:0000256" key="1">
    <source>
        <dbReference type="ARBA" id="ARBA00004141"/>
    </source>
</evidence>